<evidence type="ECO:0000259" key="5">
    <source>
        <dbReference type="PROSITE" id="PS50977"/>
    </source>
</evidence>
<dbReference type="GO" id="GO:0000976">
    <property type="term" value="F:transcription cis-regulatory region binding"/>
    <property type="evidence" value="ECO:0007669"/>
    <property type="project" value="TreeGrafter"/>
</dbReference>
<dbReference type="Gene3D" id="1.10.357.10">
    <property type="entry name" value="Tetracycline Repressor, domain 2"/>
    <property type="match status" value="1"/>
</dbReference>
<dbReference type="GO" id="GO:0003700">
    <property type="term" value="F:DNA-binding transcription factor activity"/>
    <property type="evidence" value="ECO:0007669"/>
    <property type="project" value="TreeGrafter"/>
</dbReference>
<keyword evidence="7" id="KW-1185">Reference proteome</keyword>
<dbReference type="PANTHER" id="PTHR30055">
    <property type="entry name" value="HTH-TYPE TRANSCRIPTIONAL REGULATOR RUTR"/>
    <property type="match status" value="1"/>
</dbReference>
<gene>
    <name evidence="6" type="ORF">NZH93_12110</name>
</gene>
<evidence type="ECO:0000313" key="6">
    <source>
        <dbReference type="EMBL" id="MCS7477601.1"/>
    </source>
</evidence>
<dbReference type="Pfam" id="PF00440">
    <property type="entry name" value="TetR_N"/>
    <property type="match status" value="1"/>
</dbReference>
<feature type="domain" description="HTH tetR-type" evidence="5">
    <location>
        <begin position="13"/>
        <end position="73"/>
    </location>
</feature>
<dbReference type="SUPFAM" id="SSF48498">
    <property type="entry name" value="Tetracyclin repressor-like, C-terminal domain"/>
    <property type="match status" value="1"/>
</dbReference>
<dbReference type="EMBL" id="JANYMP010000004">
    <property type="protein sequence ID" value="MCS7477601.1"/>
    <property type="molecule type" value="Genomic_DNA"/>
</dbReference>
<keyword evidence="1" id="KW-0805">Transcription regulation</keyword>
<comment type="caution">
    <text evidence="6">The sequence shown here is derived from an EMBL/GenBank/DDBJ whole genome shotgun (WGS) entry which is preliminary data.</text>
</comment>
<feature type="DNA-binding region" description="H-T-H motif" evidence="4">
    <location>
        <begin position="36"/>
        <end position="55"/>
    </location>
</feature>
<dbReference type="RefSeq" id="WP_259623096.1">
    <property type="nucleotide sequence ID" value="NZ_JANYMP010000004.1"/>
</dbReference>
<dbReference type="PROSITE" id="PS50977">
    <property type="entry name" value="HTH_TETR_2"/>
    <property type="match status" value="1"/>
</dbReference>
<dbReference type="AlphaFoldDB" id="A0A9X3AF04"/>
<name>A0A9X3AF04_9PSEU</name>
<reference evidence="6" key="1">
    <citation type="submission" date="2022-08" db="EMBL/GenBank/DDBJ databases">
        <authorList>
            <person name="Tistechok S."/>
            <person name="Samborskyy M."/>
            <person name="Roman I."/>
        </authorList>
    </citation>
    <scope>NUCLEOTIDE SEQUENCE</scope>
    <source>
        <strain evidence="6">DSM 103496</strain>
    </source>
</reference>
<dbReference type="PANTHER" id="PTHR30055:SF220">
    <property type="entry name" value="TETR-FAMILY REGULATORY PROTEIN"/>
    <property type="match status" value="1"/>
</dbReference>
<dbReference type="InterPro" id="IPR050109">
    <property type="entry name" value="HTH-type_TetR-like_transc_reg"/>
</dbReference>
<dbReference type="Proteomes" id="UP001141259">
    <property type="component" value="Unassembled WGS sequence"/>
</dbReference>
<dbReference type="InterPro" id="IPR001647">
    <property type="entry name" value="HTH_TetR"/>
</dbReference>
<keyword evidence="3" id="KW-0804">Transcription</keyword>
<protein>
    <submittedName>
        <fullName evidence="6">TetR/AcrR family transcriptional regulator</fullName>
    </submittedName>
</protein>
<sequence length="202" mass="21847">MTGTPRRDRYHHGDLRTALVDTGFDLLAESGLAEFSVARVARRLGVSTAAPYRHFPDRDHLLAAVATRAATELAAEVERAVDAAGSDPVDRFAASGGAYVRFAATRGAGFAVIFAVDLRDLRDEALSAAGRHLMDRLLDLAREAIGGDTERALWLLEQQVALAHGYVALLSDGFFARPHHTIDHLAVQAERAARTLIRGLEP</sequence>
<organism evidence="6 7">
    <name type="scientific">Umezawaea endophytica</name>
    <dbReference type="NCBI Taxonomy" id="1654476"/>
    <lineage>
        <taxon>Bacteria</taxon>
        <taxon>Bacillati</taxon>
        <taxon>Actinomycetota</taxon>
        <taxon>Actinomycetes</taxon>
        <taxon>Pseudonocardiales</taxon>
        <taxon>Pseudonocardiaceae</taxon>
        <taxon>Umezawaea</taxon>
    </lineage>
</organism>
<accession>A0A9X3AF04</accession>
<evidence type="ECO:0000256" key="4">
    <source>
        <dbReference type="PROSITE-ProRule" id="PRU00335"/>
    </source>
</evidence>
<dbReference type="InterPro" id="IPR025996">
    <property type="entry name" value="MT1864/Rv1816-like_C"/>
</dbReference>
<evidence type="ECO:0000256" key="3">
    <source>
        <dbReference type="ARBA" id="ARBA00023163"/>
    </source>
</evidence>
<evidence type="ECO:0000313" key="7">
    <source>
        <dbReference type="Proteomes" id="UP001141259"/>
    </source>
</evidence>
<dbReference type="Pfam" id="PF13305">
    <property type="entry name" value="TetR_C_33"/>
    <property type="match status" value="1"/>
</dbReference>
<evidence type="ECO:0000256" key="2">
    <source>
        <dbReference type="ARBA" id="ARBA00023125"/>
    </source>
</evidence>
<dbReference type="InterPro" id="IPR009057">
    <property type="entry name" value="Homeodomain-like_sf"/>
</dbReference>
<keyword evidence="2 4" id="KW-0238">DNA-binding</keyword>
<dbReference type="InterPro" id="IPR036271">
    <property type="entry name" value="Tet_transcr_reg_TetR-rel_C_sf"/>
</dbReference>
<dbReference type="SUPFAM" id="SSF46689">
    <property type="entry name" value="Homeodomain-like"/>
    <property type="match status" value="1"/>
</dbReference>
<evidence type="ECO:0000256" key="1">
    <source>
        <dbReference type="ARBA" id="ARBA00023015"/>
    </source>
</evidence>
<dbReference type="PRINTS" id="PR00455">
    <property type="entry name" value="HTHTETR"/>
</dbReference>
<proteinExistence type="predicted"/>